<evidence type="ECO:0000256" key="5">
    <source>
        <dbReference type="ARBA" id="ARBA00022840"/>
    </source>
</evidence>
<evidence type="ECO:0000259" key="10">
    <source>
        <dbReference type="PROSITE" id="PS51195"/>
    </source>
</evidence>
<feature type="short sequence motif" description="Q motif" evidence="6">
    <location>
        <begin position="291"/>
        <end position="319"/>
    </location>
</feature>
<evidence type="ECO:0000256" key="4">
    <source>
        <dbReference type="ARBA" id="ARBA00022806"/>
    </source>
</evidence>
<evidence type="ECO:0000256" key="1">
    <source>
        <dbReference type="ARBA" id="ARBA00012552"/>
    </source>
</evidence>
<dbReference type="GO" id="GO:0016787">
    <property type="term" value="F:hydrolase activity"/>
    <property type="evidence" value="ECO:0007669"/>
    <property type="project" value="UniProtKB-KW"/>
</dbReference>
<dbReference type="InterPro" id="IPR027417">
    <property type="entry name" value="P-loop_NTPase"/>
</dbReference>
<dbReference type="CDD" id="cd18787">
    <property type="entry name" value="SF2_C_DEAD"/>
    <property type="match status" value="1"/>
</dbReference>
<dbReference type="AlphaFoldDB" id="A0A250X4U9"/>
<evidence type="ECO:0000313" key="12">
    <source>
        <dbReference type="Proteomes" id="UP000232323"/>
    </source>
</evidence>
<dbReference type="STRING" id="1157962.A0A250X4U9"/>
<dbReference type="PROSITE" id="PS51194">
    <property type="entry name" value="HELICASE_CTER"/>
    <property type="match status" value="1"/>
</dbReference>
<feature type="region of interest" description="Disordered" evidence="7">
    <location>
        <begin position="884"/>
        <end position="926"/>
    </location>
</feature>
<sequence length="1011" mass="105188">MTHKSNKRSFPYYSEVPSFELKRNTFREGSLHPGRENSGPRVFQQPAGNDENESLQQAKGNTDFSQWSDQQIKDFLDLRGGDYDDCLSHAQLVERALEVEANTGPVAVRDVDGAPNEDDQDDDDYDPLDAFMASVDAEVAAAKPTHKLKPAAALACDERTDGALDFMAARKMGGGVASTLAVAAVAAGSNAYDSDEEVYAAARVMDAAQQQQQQQDGLQYDSDDNLILNFDKKAVEALAPLDHASLKYENVKKVFYDESPEVFAMDDGEVNTMRRQLELRVSGFDVPKPVKTFDQCGFDSSLLAAITKAGYQKPTAVQAQALPAALSGRDVLGIAKTGSGKTAAFLLPMLVHIADQARVEKGEGPVGVIMAPTRELAEQIHKEARTFAKPYNFRVSAAFGGLSKYEQVKGLKLGCEIAVCTPGRIIDLIKMKACTLMRVTYLVFDEADRMFDMGFEPQVRSILGQVRPDRQTLLFSATMPRKVERLVTDALTTPVRITVGMVGVANEDVKQHVHVLPNDAEKAKWLTANLPVFIDEGEVIVFASQRAKVEALVEALTKQGVKAGAIHGDMDQYTRMQVLDGFRNGAHHVLVATDVAARGLDIKTLRTVINYDAAKDIETHIHRVGRTGRAGDKDGQAYSLLLPGDANFAASLVESLALGGQGIPPSLHELSMKSTGGGGGGGGKGGRGGRGGGRKPMVGGAGLGFGGRGPAGLGGGGAVSTHKTGSTFVQLPGFSKSSSEYGQESSSSTATAADVTPLPPPPPAPPPAALAAAAEAMAAAASNPPAAQPENGVKSYKAGRFKSSFVSSGTTGGDIGAAPTVILPKAAPSGFAPAASTASVTTSAPLIIRPGGGMSSASAVVPPPPVPVTLRPMYLQQQTFAAGRRAGPAVTPGASLFQDELPVGNKSHRSGSSGNDAGGGGSYNKAPPPSVLYSGSVVGQPPAAVTSAAAAAAVAAAQAVAARLLAQAPPGEQPVASPAGPTTTPSATIMLQQAQAAAIAARFAAQAPPEQ</sequence>
<dbReference type="SUPFAM" id="SSF52540">
    <property type="entry name" value="P-loop containing nucleoside triphosphate hydrolases"/>
    <property type="match status" value="2"/>
</dbReference>
<keyword evidence="2" id="KW-0547">Nucleotide-binding</keyword>
<dbReference type="OrthoDB" id="196131at2759"/>
<keyword evidence="4" id="KW-0347">Helicase</keyword>
<keyword evidence="5" id="KW-0067">ATP-binding</keyword>
<dbReference type="InterPro" id="IPR001650">
    <property type="entry name" value="Helicase_C-like"/>
</dbReference>
<feature type="region of interest" description="Disordered" evidence="7">
    <location>
        <begin position="667"/>
        <end position="705"/>
    </location>
</feature>
<dbReference type="EMBL" id="BEGY01000029">
    <property type="protein sequence ID" value="GAX78091.1"/>
    <property type="molecule type" value="Genomic_DNA"/>
</dbReference>
<dbReference type="PROSITE" id="PS51195">
    <property type="entry name" value="Q_MOTIF"/>
    <property type="match status" value="1"/>
</dbReference>
<feature type="compositionally biased region" description="Pro residues" evidence="7">
    <location>
        <begin position="757"/>
        <end position="768"/>
    </location>
</feature>
<dbReference type="GO" id="GO:0003676">
    <property type="term" value="F:nucleic acid binding"/>
    <property type="evidence" value="ECO:0007669"/>
    <property type="project" value="InterPro"/>
</dbReference>
<dbReference type="GO" id="GO:0003724">
    <property type="term" value="F:RNA helicase activity"/>
    <property type="evidence" value="ECO:0007669"/>
    <property type="project" value="UniProtKB-EC"/>
</dbReference>
<feature type="domain" description="Helicase ATP-binding" evidence="8">
    <location>
        <begin position="322"/>
        <end position="497"/>
    </location>
</feature>
<dbReference type="PROSITE" id="PS51192">
    <property type="entry name" value="HELICASE_ATP_BIND_1"/>
    <property type="match status" value="1"/>
</dbReference>
<dbReference type="InterPro" id="IPR014001">
    <property type="entry name" value="Helicase_ATP-bd"/>
</dbReference>
<keyword evidence="3" id="KW-0378">Hydrolase</keyword>
<evidence type="ECO:0000259" key="8">
    <source>
        <dbReference type="PROSITE" id="PS51192"/>
    </source>
</evidence>
<feature type="region of interest" description="Disordered" evidence="7">
    <location>
        <begin position="24"/>
        <end position="64"/>
    </location>
</feature>
<gene>
    <name evidence="11" type="ORF">CEUSTIGMA_g5533.t1</name>
</gene>
<evidence type="ECO:0000313" key="11">
    <source>
        <dbReference type="EMBL" id="GAX78091.1"/>
    </source>
</evidence>
<dbReference type="Pfam" id="PF00270">
    <property type="entry name" value="DEAD"/>
    <property type="match status" value="1"/>
</dbReference>
<feature type="compositionally biased region" description="Basic and acidic residues" evidence="7">
    <location>
        <begin position="24"/>
        <end position="35"/>
    </location>
</feature>
<feature type="domain" description="Helicase C-terminal" evidence="9">
    <location>
        <begin position="529"/>
        <end position="671"/>
    </location>
</feature>
<dbReference type="FunFam" id="3.40.50.300:FF:000079">
    <property type="entry name" value="probable ATP-dependent RNA helicase DDX17"/>
    <property type="match status" value="1"/>
</dbReference>
<feature type="domain" description="DEAD-box RNA helicase Q" evidence="10">
    <location>
        <begin position="291"/>
        <end position="319"/>
    </location>
</feature>
<feature type="region of interest" description="Disordered" evidence="7">
    <location>
        <begin position="730"/>
        <end position="771"/>
    </location>
</feature>
<dbReference type="InterPro" id="IPR014014">
    <property type="entry name" value="RNA_helicase_DEAD_Q_motif"/>
</dbReference>
<feature type="compositionally biased region" description="Low complexity" evidence="7">
    <location>
        <begin position="735"/>
        <end position="756"/>
    </location>
</feature>
<protein>
    <recommendedName>
        <fullName evidence="1">RNA helicase</fullName>
        <ecNumber evidence="1">3.6.4.13</ecNumber>
    </recommendedName>
</protein>
<evidence type="ECO:0000256" key="3">
    <source>
        <dbReference type="ARBA" id="ARBA00022801"/>
    </source>
</evidence>
<evidence type="ECO:0000259" key="9">
    <source>
        <dbReference type="PROSITE" id="PS51194"/>
    </source>
</evidence>
<comment type="caution">
    <text evidence="11">The sequence shown here is derived from an EMBL/GenBank/DDBJ whole genome shotgun (WGS) entry which is preliminary data.</text>
</comment>
<organism evidence="11 12">
    <name type="scientific">Chlamydomonas eustigma</name>
    <dbReference type="NCBI Taxonomy" id="1157962"/>
    <lineage>
        <taxon>Eukaryota</taxon>
        <taxon>Viridiplantae</taxon>
        <taxon>Chlorophyta</taxon>
        <taxon>core chlorophytes</taxon>
        <taxon>Chlorophyceae</taxon>
        <taxon>CS clade</taxon>
        <taxon>Chlamydomonadales</taxon>
        <taxon>Chlamydomonadaceae</taxon>
        <taxon>Chlamydomonas</taxon>
    </lineage>
</organism>
<reference evidence="11 12" key="1">
    <citation type="submission" date="2017-08" db="EMBL/GenBank/DDBJ databases">
        <title>Acidophilic green algal genome provides insights into adaptation to an acidic environment.</title>
        <authorList>
            <person name="Hirooka S."/>
            <person name="Hirose Y."/>
            <person name="Kanesaki Y."/>
            <person name="Higuchi S."/>
            <person name="Fujiwara T."/>
            <person name="Onuma R."/>
            <person name="Era A."/>
            <person name="Ohbayashi R."/>
            <person name="Uzuka A."/>
            <person name="Nozaki H."/>
            <person name="Yoshikawa H."/>
            <person name="Miyagishima S.Y."/>
        </authorList>
    </citation>
    <scope>NUCLEOTIDE SEQUENCE [LARGE SCALE GENOMIC DNA]</scope>
    <source>
        <strain evidence="11 12">NIES-2499</strain>
    </source>
</reference>
<dbReference type="PROSITE" id="PS00039">
    <property type="entry name" value="DEAD_ATP_HELICASE"/>
    <property type="match status" value="1"/>
</dbReference>
<proteinExistence type="predicted"/>
<dbReference type="GO" id="GO:0005524">
    <property type="term" value="F:ATP binding"/>
    <property type="evidence" value="ECO:0007669"/>
    <property type="project" value="UniProtKB-KW"/>
</dbReference>
<dbReference type="Proteomes" id="UP000232323">
    <property type="component" value="Unassembled WGS sequence"/>
</dbReference>
<evidence type="ECO:0000256" key="6">
    <source>
        <dbReference type="PROSITE-ProRule" id="PRU00552"/>
    </source>
</evidence>
<keyword evidence="12" id="KW-1185">Reference proteome</keyword>
<feature type="compositionally biased region" description="Gly residues" evidence="7">
    <location>
        <begin position="675"/>
        <end position="691"/>
    </location>
</feature>
<dbReference type="SMART" id="SM00487">
    <property type="entry name" value="DEXDc"/>
    <property type="match status" value="1"/>
</dbReference>
<feature type="compositionally biased region" description="Polar residues" evidence="7">
    <location>
        <begin position="54"/>
        <end position="64"/>
    </location>
</feature>
<accession>A0A250X4U9</accession>
<evidence type="ECO:0000256" key="2">
    <source>
        <dbReference type="ARBA" id="ARBA00022741"/>
    </source>
</evidence>
<dbReference type="Gene3D" id="3.40.50.300">
    <property type="entry name" value="P-loop containing nucleotide triphosphate hydrolases"/>
    <property type="match status" value="2"/>
</dbReference>
<dbReference type="InterPro" id="IPR000629">
    <property type="entry name" value="RNA-helicase_DEAD-box_CS"/>
</dbReference>
<evidence type="ECO:0000256" key="7">
    <source>
        <dbReference type="SAM" id="MobiDB-lite"/>
    </source>
</evidence>
<dbReference type="SMART" id="SM00490">
    <property type="entry name" value="HELICc"/>
    <property type="match status" value="1"/>
</dbReference>
<dbReference type="Pfam" id="PF00271">
    <property type="entry name" value="Helicase_C"/>
    <property type="match status" value="1"/>
</dbReference>
<name>A0A250X4U9_9CHLO</name>
<dbReference type="InterPro" id="IPR011545">
    <property type="entry name" value="DEAD/DEAH_box_helicase_dom"/>
</dbReference>
<dbReference type="EC" id="3.6.4.13" evidence="1"/>
<dbReference type="PANTHER" id="PTHR47958">
    <property type="entry name" value="ATP-DEPENDENT RNA HELICASE DBP3"/>
    <property type="match status" value="1"/>
</dbReference>